<accession>A0A1G5B8X4</accession>
<evidence type="ECO:0000313" key="3">
    <source>
        <dbReference type="Proteomes" id="UP000183047"/>
    </source>
</evidence>
<sequence>MNNLGTLYRFEIKKILKNRVTQVMLVILCIITILEAIVPGLSVTRDKRDARMELNGRIIDDTLLNEMYQNIDDNGHSSTPNNEKYFGICYLEQTSIPGPDNVLADYTAEDMYRAREEQILGYMDDIELSDQIITHWKEIMKKTEKPFKYIYSCGSLFLSQGLGVMMLIIMLLSALCLTTVFTIEYRQRTDQIVLSSRNGRKETYLVKLCAGLSVIIASTVFATGLLTVLIFVIYGSSGFDSIVQLSSIFSAYPFSMGQFIIIQMVIMITVVIMYAVFAMVVSIFTKNSLAVMGMMFGAYLFGELDVLSDKAGNISFLRTLMSSYVISMHSLSEYRMLNIGGKLFTIYVASPILYLLISIILTVIGSMVYERGQVNGR</sequence>
<dbReference type="Proteomes" id="UP000183047">
    <property type="component" value="Unassembled WGS sequence"/>
</dbReference>
<gene>
    <name evidence="2" type="ORF">SAMN02910451_00592</name>
</gene>
<reference evidence="3" key="1">
    <citation type="submission" date="2016-10" db="EMBL/GenBank/DDBJ databases">
        <authorList>
            <person name="Varghese N."/>
            <person name="Submissions S."/>
        </authorList>
    </citation>
    <scope>NUCLEOTIDE SEQUENCE [LARGE SCALE GENOMIC DNA]</scope>
    <source>
        <strain evidence="3">XBD2006</strain>
    </source>
</reference>
<keyword evidence="3" id="KW-1185">Reference proteome</keyword>
<dbReference type="RefSeq" id="WP_074461366.1">
    <property type="nucleotide sequence ID" value="NZ_FMUR01000004.1"/>
</dbReference>
<dbReference type="PANTHER" id="PTHR37305">
    <property type="entry name" value="INTEGRAL MEMBRANE PROTEIN-RELATED"/>
    <property type="match status" value="1"/>
</dbReference>
<feature type="transmembrane region" description="Helical" evidence="1">
    <location>
        <begin position="344"/>
        <end position="369"/>
    </location>
</feature>
<name>A0A1G5B8X4_9FIRM</name>
<protein>
    <submittedName>
        <fullName evidence="2">ABC-2 family transporter protein</fullName>
    </submittedName>
</protein>
<organism evidence="2 3">
    <name type="scientific">Butyrivibrio hungatei</name>
    <dbReference type="NCBI Taxonomy" id="185008"/>
    <lineage>
        <taxon>Bacteria</taxon>
        <taxon>Bacillati</taxon>
        <taxon>Bacillota</taxon>
        <taxon>Clostridia</taxon>
        <taxon>Lachnospirales</taxon>
        <taxon>Lachnospiraceae</taxon>
        <taxon>Butyrivibrio</taxon>
    </lineage>
</organism>
<dbReference type="AlphaFoldDB" id="A0A1G5B8X4"/>
<proteinExistence type="predicted"/>
<dbReference type="PANTHER" id="PTHR37305:SF1">
    <property type="entry name" value="MEMBRANE PROTEIN"/>
    <property type="match status" value="1"/>
</dbReference>
<keyword evidence="1" id="KW-0472">Membrane</keyword>
<feature type="transmembrane region" description="Helical" evidence="1">
    <location>
        <begin position="284"/>
        <end position="302"/>
    </location>
</feature>
<evidence type="ECO:0000256" key="1">
    <source>
        <dbReference type="SAM" id="Phobius"/>
    </source>
</evidence>
<keyword evidence="1" id="KW-0812">Transmembrane</keyword>
<feature type="transmembrane region" description="Helical" evidence="1">
    <location>
        <begin position="254"/>
        <end position="277"/>
    </location>
</feature>
<feature type="transmembrane region" description="Helical" evidence="1">
    <location>
        <begin position="204"/>
        <end position="234"/>
    </location>
</feature>
<feature type="transmembrane region" description="Helical" evidence="1">
    <location>
        <begin position="20"/>
        <end position="42"/>
    </location>
</feature>
<feature type="transmembrane region" description="Helical" evidence="1">
    <location>
        <begin position="162"/>
        <end position="183"/>
    </location>
</feature>
<keyword evidence="1" id="KW-1133">Transmembrane helix</keyword>
<evidence type="ECO:0000313" key="2">
    <source>
        <dbReference type="EMBL" id="SCX86598.1"/>
    </source>
</evidence>
<dbReference type="EMBL" id="FMUR01000004">
    <property type="protein sequence ID" value="SCX86598.1"/>
    <property type="molecule type" value="Genomic_DNA"/>
</dbReference>